<evidence type="ECO:0000313" key="4">
    <source>
        <dbReference type="Proteomes" id="UP000027265"/>
    </source>
</evidence>
<dbReference type="HOGENOM" id="CLU_794783_0_0_1"/>
<gene>
    <name evidence="3" type="ORF">JAAARDRAFT_90248</name>
</gene>
<sequence length="332" mass="36123">TSTDSLDADDVEFLLSAVISPTAPTPAMPRLRVPGLRQGQGGPPETPCRSNLPSRSQLSYLSPAPPSSDNSPLLLRPSKNDRGSILSWEQLAYESSKTLDDGEIETMIADISAPFLGAASPTPSSIQLDVPESPTLSAMPSPGGFGSISQILLPDVTPSPAVHTTQSQLFDSVSSDVPSVDAALVTLLRLQLASAEKLAKERMSRIESLEGQVRGGKESRLREEEEMSRHVTELEEKLQGTLQAKEKVIEEKESYIVSLEDQLRHDQAYRDQAVAALSVEKQRWEVATVAERTALEWASVRDVAEGELEFLRATRETLTVLLAGLDNDQRQL</sequence>
<dbReference type="InParanoid" id="A0A067PX22"/>
<dbReference type="STRING" id="933084.A0A067PX22"/>
<dbReference type="AlphaFoldDB" id="A0A067PX22"/>
<accession>A0A067PX22</accession>
<name>A0A067PX22_9AGAM</name>
<reference evidence="4" key="1">
    <citation type="journal article" date="2014" name="Proc. Natl. Acad. Sci. U.S.A.">
        <title>Extensive sampling of basidiomycete genomes demonstrates inadequacy of the white-rot/brown-rot paradigm for wood decay fungi.</title>
        <authorList>
            <person name="Riley R."/>
            <person name="Salamov A.A."/>
            <person name="Brown D.W."/>
            <person name="Nagy L.G."/>
            <person name="Floudas D."/>
            <person name="Held B.W."/>
            <person name="Levasseur A."/>
            <person name="Lombard V."/>
            <person name="Morin E."/>
            <person name="Otillar R."/>
            <person name="Lindquist E.A."/>
            <person name="Sun H."/>
            <person name="LaButti K.M."/>
            <person name="Schmutz J."/>
            <person name="Jabbour D."/>
            <person name="Luo H."/>
            <person name="Baker S.E."/>
            <person name="Pisabarro A.G."/>
            <person name="Walton J.D."/>
            <person name="Blanchette R.A."/>
            <person name="Henrissat B."/>
            <person name="Martin F."/>
            <person name="Cullen D."/>
            <person name="Hibbett D.S."/>
            <person name="Grigoriev I.V."/>
        </authorList>
    </citation>
    <scope>NUCLEOTIDE SEQUENCE [LARGE SCALE GENOMIC DNA]</scope>
    <source>
        <strain evidence="4">MUCL 33604</strain>
    </source>
</reference>
<feature type="compositionally biased region" description="Polar residues" evidence="2">
    <location>
        <begin position="48"/>
        <end position="60"/>
    </location>
</feature>
<keyword evidence="1" id="KW-0175">Coiled coil</keyword>
<evidence type="ECO:0000313" key="3">
    <source>
        <dbReference type="EMBL" id="KDQ54881.1"/>
    </source>
</evidence>
<evidence type="ECO:0000256" key="1">
    <source>
        <dbReference type="SAM" id="Coils"/>
    </source>
</evidence>
<organism evidence="3 4">
    <name type="scientific">Jaapia argillacea MUCL 33604</name>
    <dbReference type="NCBI Taxonomy" id="933084"/>
    <lineage>
        <taxon>Eukaryota</taxon>
        <taxon>Fungi</taxon>
        <taxon>Dikarya</taxon>
        <taxon>Basidiomycota</taxon>
        <taxon>Agaricomycotina</taxon>
        <taxon>Agaricomycetes</taxon>
        <taxon>Agaricomycetidae</taxon>
        <taxon>Jaapiales</taxon>
        <taxon>Jaapiaceae</taxon>
        <taxon>Jaapia</taxon>
    </lineage>
</organism>
<keyword evidence="4" id="KW-1185">Reference proteome</keyword>
<dbReference type="Proteomes" id="UP000027265">
    <property type="component" value="Unassembled WGS sequence"/>
</dbReference>
<feature type="region of interest" description="Disordered" evidence="2">
    <location>
        <begin position="22"/>
        <end position="79"/>
    </location>
</feature>
<dbReference type="OrthoDB" id="3203770at2759"/>
<feature type="non-terminal residue" evidence="3">
    <location>
        <position position="1"/>
    </location>
</feature>
<proteinExistence type="predicted"/>
<feature type="coiled-coil region" evidence="1">
    <location>
        <begin position="192"/>
        <end position="262"/>
    </location>
</feature>
<dbReference type="EMBL" id="KL197727">
    <property type="protein sequence ID" value="KDQ54881.1"/>
    <property type="molecule type" value="Genomic_DNA"/>
</dbReference>
<protein>
    <submittedName>
        <fullName evidence="3">Uncharacterized protein</fullName>
    </submittedName>
</protein>
<evidence type="ECO:0000256" key="2">
    <source>
        <dbReference type="SAM" id="MobiDB-lite"/>
    </source>
</evidence>
<feature type="non-terminal residue" evidence="3">
    <location>
        <position position="332"/>
    </location>
</feature>